<gene>
    <name evidence="10" type="ORF">HD597_004977</name>
</gene>
<feature type="domain" description="Aminotransferase class V" evidence="9">
    <location>
        <begin position="11"/>
        <end position="371"/>
    </location>
</feature>
<dbReference type="FunFam" id="3.40.640.10:FF:000084">
    <property type="entry name" value="IscS-like cysteine desulfurase"/>
    <property type="match status" value="1"/>
</dbReference>
<evidence type="ECO:0000256" key="5">
    <source>
        <dbReference type="ARBA" id="ARBA00022898"/>
    </source>
</evidence>
<evidence type="ECO:0000256" key="6">
    <source>
        <dbReference type="ARBA" id="ARBA00023004"/>
    </source>
</evidence>
<dbReference type="Gene3D" id="3.90.1150.10">
    <property type="entry name" value="Aspartate Aminotransferase, domain 1"/>
    <property type="match status" value="1"/>
</dbReference>
<protein>
    <submittedName>
        <fullName evidence="10">Cysteine desulfurase</fullName>
        <ecNumber evidence="10">2.8.1.7</ecNumber>
    </submittedName>
</protein>
<name>A0A9X2GHX5_9ACTN</name>
<dbReference type="GO" id="GO:0051536">
    <property type="term" value="F:iron-sulfur cluster binding"/>
    <property type="evidence" value="ECO:0007669"/>
    <property type="project" value="UniProtKB-KW"/>
</dbReference>
<dbReference type="PANTHER" id="PTHR11601:SF34">
    <property type="entry name" value="CYSTEINE DESULFURASE"/>
    <property type="match status" value="1"/>
</dbReference>
<keyword evidence="11" id="KW-1185">Reference proteome</keyword>
<dbReference type="PIRSF" id="PIRSF005572">
    <property type="entry name" value="NifS"/>
    <property type="match status" value="1"/>
</dbReference>
<evidence type="ECO:0000256" key="2">
    <source>
        <dbReference type="ARBA" id="ARBA00006490"/>
    </source>
</evidence>
<evidence type="ECO:0000259" key="9">
    <source>
        <dbReference type="Pfam" id="PF00266"/>
    </source>
</evidence>
<dbReference type="Gene3D" id="1.10.260.50">
    <property type="match status" value="1"/>
</dbReference>
<dbReference type="PANTHER" id="PTHR11601">
    <property type="entry name" value="CYSTEINE DESULFURYLASE FAMILY MEMBER"/>
    <property type="match status" value="1"/>
</dbReference>
<dbReference type="AlphaFoldDB" id="A0A9X2GHX5"/>
<evidence type="ECO:0000313" key="11">
    <source>
        <dbReference type="Proteomes" id="UP001139648"/>
    </source>
</evidence>
<dbReference type="SUPFAM" id="SSF53383">
    <property type="entry name" value="PLP-dependent transferases"/>
    <property type="match status" value="1"/>
</dbReference>
<comment type="similarity">
    <text evidence="2">Belongs to the class-V pyridoxal-phosphate-dependent aminotransferase family. NifS/IscS subfamily.</text>
</comment>
<dbReference type="EC" id="2.8.1.7" evidence="10"/>
<dbReference type="GO" id="GO:0031071">
    <property type="term" value="F:cysteine desulfurase activity"/>
    <property type="evidence" value="ECO:0007669"/>
    <property type="project" value="UniProtKB-EC"/>
</dbReference>
<dbReference type="InterPro" id="IPR015422">
    <property type="entry name" value="PyrdxlP-dep_Trfase_small"/>
</dbReference>
<evidence type="ECO:0000256" key="8">
    <source>
        <dbReference type="ARBA" id="ARBA00050776"/>
    </source>
</evidence>
<dbReference type="InterPro" id="IPR015421">
    <property type="entry name" value="PyrdxlP-dep_Trfase_major"/>
</dbReference>
<comment type="catalytic activity">
    <reaction evidence="8">
        <text>(sulfur carrier)-H + L-cysteine = (sulfur carrier)-SH + L-alanine</text>
        <dbReference type="Rhea" id="RHEA:43892"/>
        <dbReference type="Rhea" id="RHEA-COMP:14737"/>
        <dbReference type="Rhea" id="RHEA-COMP:14739"/>
        <dbReference type="ChEBI" id="CHEBI:29917"/>
        <dbReference type="ChEBI" id="CHEBI:35235"/>
        <dbReference type="ChEBI" id="CHEBI:57972"/>
        <dbReference type="ChEBI" id="CHEBI:64428"/>
        <dbReference type="EC" id="2.8.1.7"/>
    </reaction>
</comment>
<evidence type="ECO:0000256" key="3">
    <source>
        <dbReference type="ARBA" id="ARBA00022679"/>
    </source>
</evidence>
<dbReference type="EMBL" id="JAMZEB010000002">
    <property type="protein sequence ID" value="MCP2357957.1"/>
    <property type="molecule type" value="Genomic_DNA"/>
</dbReference>
<comment type="cofactor">
    <cofactor evidence="1">
        <name>pyridoxal 5'-phosphate</name>
        <dbReference type="ChEBI" id="CHEBI:597326"/>
    </cofactor>
</comment>
<evidence type="ECO:0000256" key="1">
    <source>
        <dbReference type="ARBA" id="ARBA00001933"/>
    </source>
</evidence>
<dbReference type="InterPro" id="IPR015424">
    <property type="entry name" value="PyrdxlP-dep_Trfase"/>
</dbReference>
<dbReference type="InterPro" id="IPR000192">
    <property type="entry name" value="Aminotrans_V_dom"/>
</dbReference>
<evidence type="ECO:0000256" key="7">
    <source>
        <dbReference type="ARBA" id="ARBA00023014"/>
    </source>
</evidence>
<keyword evidence="6" id="KW-0408">Iron</keyword>
<comment type="caution">
    <text evidence="10">The sequence shown here is derived from an EMBL/GenBank/DDBJ whole genome shotgun (WGS) entry which is preliminary data.</text>
</comment>
<organism evidence="10 11">
    <name type="scientific">Nonomuraea thailandensis</name>
    <dbReference type="NCBI Taxonomy" id="1188745"/>
    <lineage>
        <taxon>Bacteria</taxon>
        <taxon>Bacillati</taxon>
        <taxon>Actinomycetota</taxon>
        <taxon>Actinomycetes</taxon>
        <taxon>Streptosporangiales</taxon>
        <taxon>Streptosporangiaceae</taxon>
        <taxon>Nonomuraea</taxon>
    </lineage>
</organism>
<dbReference type="Pfam" id="PF00266">
    <property type="entry name" value="Aminotran_5"/>
    <property type="match status" value="1"/>
</dbReference>
<accession>A0A9X2GHX5</accession>
<keyword evidence="3 10" id="KW-0808">Transferase</keyword>
<dbReference type="RefSeq" id="WP_253745057.1">
    <property type="nucleotide sequence ID" value="NZ_BAABKA010000018.1"/>
</dbReference>
<sequence length="384" mass="39601">MTHPALADGPIYLDYNATTPVDPAVAQAALPYLGSHFGNPSSGHHYARAPRQALDLARRQVAGLLGASPGEIVFTGGGSEADTLAVRGAALAVPDPGRRQVVSLATEHPAVLESCRGLRRDGFTVRLLPVDHHGRVRPADLREALAEQPTALVSIACGNSETGTLQPITELAALAHAAGALFHTDAAQACGKLPLDVAALDVDLLTVVGHKMYAPKGVGALYVRTGTPLLPIIHGGGQEGGLRAGTENVAFIAALGHAAELASGELPGSAARLAGLRDLLHGELERLLPGRVRLNGHPAERLPGTLNVSIEGVRGRDLLAAVPGIAASTGSACHEGIDRPSPVLTAMGLPERRALSALRLSLGRWSTEAEVLRAARLIAQAATP</sequence>
<dbReference type="Gene3D" id="3.40.640.10">
    <property type="entry name" value="Type I PLP-dependent aspartate aminotransferase-like (Major domain)"/>
    <property type="match status" value="1"/>
</dbReference>
<proteinExistence type="inferred from homology"/>
<dbReference type="GO" id="GO:0046872">
    <property type="term" value="F:metal ion binding"/>
    <property type="evidence" value="ECO:0007669"/>
    <property type="project" value="UniProtKB-KW"/>
</dbReference>
<keyword evidence="7" id="KW-0411">Iron-sulfur</keyword>
<reference evidence="10" key="1">
    <citation type="submission" date="2022-06" db="EMBL/GenBank/DDBJ databases">
        <title>Sequencing the genomes of 1000 actinobacteria strains.</title>
        <authorList>
            <person name="Klenk H.-P."/>
        </authorList>
    </citation>
    <scope>NUCLEOTIDE SEQUENCE</scope>
    <source>
        <strain evidence="10">DSM 46694</strain>
    </source>
</reference>
<evidence type="ECO:0000256" key="4">
    <source>
        <dbReference type="ARBA" id="ARBA00022723"/>
    </source>
</evidence>
<keyword evidence="5" id="KW-0663">Pyridoxal phosphate</keyword>
<dbReference type="InterPro" id="IPR016454">
    <property type="entry name" value="Cysteine_dSase"/>
</dbReference>
<keyword evidence="4" id="KW-0479">Metal-binding</keyword>
<evidence type="ECO:0000313" key="10">
    <source>
        <dbReference type="EMBL" id="MCP2357957.1"/>
    </source>
</evidence>
<dbReference type="Proteomes" id="UP001139648">
    <property type="component" value="Unassembled WGS sequence"/>
</dbReference>